<dbReference type="Gene3D" id="1.10.150.450">
    <property type="match status" value="1"/>
</dbReference>
<dbReference type="InterPro" id="IPR010237">
    <property type="entry name" value="Pyr-5-nucltdase"/>
</dbReference>
<reference evidence="1 2" key="1">
    <citation type="submission" date="2006-11" db="EMBL/GenBank/DDBJ databases">
        <authorList>
            <person name="Giovannoni S."/>
            <person name="Vergin K."/>
            <person name="Ferriera S."/>
            <person name="Johnson J."/>
            <person name="Kravitz S."/>
            <person name="Beeson K."/>
            <person name="Sutton G."/>
            <person name="Rogers Y.-H."/>
            <person name="Friedman R."/>
            <person name="Frazier M."/>
            <person name="Venter J.C."/>
        </authorList>
    </citation>
    <scope>NUCLEOTIDE SEQUENCE [LARGE SCALE GENOMIC DNA]</scope>
    <source>
        <strain evidence="1 2">HTCC2181</strain>
    </source>
</reference>
<dbReference type="Proteomes" id="UP000054262">
    <property type="component" value="Unassembled WGS sequence"/>
</dbReference>
<dbReference type="SFLD" id="SFLDG01132">
    <property type="entry name" value="C1.5.3:_5'-Nucleotidase_Like"/>
    <property type="match status" value="1"/>
</dbReference>
<keyword evidence="2" id="KW-1185">Reference proteome</keyword>
<keyword evidence="1" id="KW-0378">Hydrolase</keyword>
<dbReference type="InterPro" id="IPR023214">
    <property type="entry name" value="HAD_sf"/>
</dbReference>
<dbReference type="SFLD" id="SFLDG01129">
    <property type="entry name" value="C1.5:_HAD__Beta-PGM__Phosphata"/>
    <property type="match status" value="1"/>
</dbReference>
<dbReference type="InterPro" id="IPR041492">
    <property type="entry name" value="HAD_2"/>
</dbReference>
<protein>
    <submittedName>
        <fullName evidence="1">Putative hydrolase</fullName>
    </submittedName>
</protein>
<evidence type="ECO:0000313" key="1">
    <source>
        <dbReference type="EMBL" id="EAV46827.1"/>
    </source>
</evidence>
<accession>A0P5L7</accession>
<dbReference type="SUPFAM" id="SSF56784">
    <property type="entry name" value="HAD-like"/>
    <property type="match status" value="1"/>
</dbReference>
<dbReference type="InterPro" id="IPR036412">
    <property type="entry name" value="HAD-like_sf"/>
</dbReference>
<dbReference type="PANTHER" id="PTHR12725">
    <property type="entry name" value="HALOACID DEHALOGENASE-LIKE HYDROLASE"/>
    <property type="match status" value="1"/>
</dbReference>
<dbReference type="SFLD" id="SFLDS00003">
    <property type="entry name" value="Haloacid_Dehalogenase"/>
    <property type="match status" value="1"/>
</dbReference>
<dbReference type="InterPro" id="IPR006439">
    <property type="entry name" value="HAD-SF_hydro_IA"/>
</dbReference>
<dbReference type="PANTHER" id="PTHR12725:SF117">
    <property type="entry name" value="HALOACID DEHALOGENASE-LIKE HYDROLASE"/>
    <property type="match status" value="1"/>
</dbReference>
<gene>
    <name evidence="1" type="ORF">MB2181_02100</name>
</gene>
<dbReference type="NCBIfam" id="TIGR01509">
    <property type="entry name" value="HAD-SF-IA-v3"/>
    <property type="match status" value="1"/>
</dbReference>
<name>A0P5L7_9PROT</name>
<dbReference type="NCBIfam" id="TIGR01993">
    <property type="entry name" value="Pyr-5-nucltdase"/>
    <property type="match status" value="1"/>
</dbReference>
<dbReference type="GO" id="GO:0016787">
    <property type="term" value="F:hydrolase activity"/>
    <property type="evidence" value="ECO:0007669"/>
    <property type="project" value="UniProtKB-KW"/>
</dbReference>
<dbReference type="EMBL" id="AAUX01000001">
    <property type="protein sequence ID" value="EAV46827.1"/>
    <property type="molecule type" value="Genomic_DNA"/>
</dbReference>
<proteinExistence type="predicted"/>
<comment type="caution">
    <text evidence="1">The sequence shown here is derived from an EMBL/GenBank/DDBJ whole genome shotgun (WGS) entry which is preliminary data.</text>
</comment>
<sequence length="208" mass="24254">MKATWIFDLDNTLHNTSKELFPIINRKMNTYIQNLLAIDELKANAIRLNYWIKYGSTLKGLIKNYKVNPIDFLEKTHAIESFKELVFPAKNITRILATLPGEKILYTNAPKNYALAIIKHCNIENYFSHLHFIESSRFNGKPSEESMKSFLAKYRVKKASFVDDEKANLKTAKKFGIRTIWISKSQKKPLYVDRKIINLQEILRISIL</sequence>
<dbReference type="AlphaFoldDB" id="A0P5L7"/>
<evidence type="ECO:0000313" key="2">
    <source>
        <dbReference type="Proteomes" id="UP000054262"/>
    </source>
</evidence>
<dbReference type="OrthoDB" id="8558420at2"/>
<organism evidence="1 2">
    <name type="scientific">Methylophilales bacterium HTCC2181</name>
    <dbReference type="NCBI Taxonomy" id="383631"/>
    <lineage>
        <taxon>Bacteria</taxon>
        <taxon>Pseudomonadati</taxon>
        <taxon>Pseudomonadota</taxon>
        <taxon>Betaproteobacteria</taxon>
        <taxon>Nitrosomonadales</taxon>
        <taxon>OM43 clade</taxon>
    </lineage>
</organism>
<dbReference type="Pfam" id="PF13419">
    <property type="entry name" value="HAD_2"/>
    <property type="match status" value="1"/>
</dbReference>
<dbReference type="Gene3D" id="3.40.50.1000">
    <property type="entry name" value="HAD superfamily/HAD-like"/>
    <property type="match status" value="1"/>
</dbReference>